<evidence type="ECO:0000313" key="9">
    <source>
        <dbReference type="Proteomes" id="UP000176997"/>
    </source>
</evidence>
<proteinExistence type="inferred from homology"/>
<evidence type="ECO:0000256" key="4">
    <source>
        <dbReference type="ARBA" id="ARBA00022679"/>
    </source>
</evidence>
<dbReference type="InterPro" id="IPR016454">
    <property type="entry name" value="Cysteine_dSase"/>
</dbReference>
<name>A0A1G2SD03_9BACT</name>
<comment type="caution">
    <text evidence="8">The sequence shown here is derived from an EMBL/GenBank/DDBJ whole genome shotgun (WGS) entry which is preliminary data.</text>
</comment>
<dbReference type="GO" id="GO:0030170">
    <property type="term" value="F:pyridoxal phosphate binding"/>
    <property type="evidence" value="ECO:0007669"/>
    <property type="project" value="InterPro"/>
</dbReference>
<dbReference type="CDD" id="cd06453">
    <property type="entry name" value="SufS_like"/>
    <property type="match status" value="1"/>
</dbReference>
<dbReference type="GO" id="GO:0006534">
    <property type="term" value="P:cysteine metabolic process"/>
    <property type="evidence" value="ECO:0007669"/>
    <property type="project" value="InterPro"/>
</dbReference>
<keyword evidence="4" id="KW-0808">Transferase</keyword>
<protein>
    <recommendedName>
        <fullName evidence="3">cysteine desulfurase</fullName>
        <ecNumber evidence="3">2.8.1.7</ecNumber>
    </recommendedName>
</protein>
<dbReference type="InterPro" id="IPR010970">
    <property type="entry name" value="Cys_dSase_SufS"/>
</dbReference>
<dbReference type="AlphaFoldDB" id="A0A1G2SD03"/>
<dbReference type="SUPFAM" id="SSF53383">
    <property type="entry name" value="PLP-dependent transferases"/>
    <property type="match status" value="1"/>
</dbReference>
<keyword evidence="5" id="KW-0663">Pyridoxal phosphate</keyword>
<evidence type="ECO:0000256" key="3">
    <source>
        <dbReference type="ARBA" id="ARBA00012239"/>
    </source>
</evidence>
<reference evidence="8 9" key="1">
    <citation type="journal article" date="2016" name="Nat. Commun.">
        <title>Thousands of microbial genomes shed light on interconnected biogeochemical processes in an aquifer system.</title>
        <authorList>
            <person name="Anantharaman K."/>
            <person name="Brown C.T."/>
            <person name="Hug L.A."/>
            <person name="Sharon I."/>
            <person name="Castelle C.J."/>
            <person name="Probst A.J."/>
            <person name="Thomas B.C."/>
            <person name="Singh A."/>
            <person name="Wilkins M.J."/>
            <person name="Karaoz U."/>
            <person name="Brodie E.L."/>
            <person name="Williams K.H."/>
            <person name="Hubbard S.S."/>
            <person name="Banfield J.F."/>
        </authorList>
    </citation>
    <scope>NUCLEOTIDE SEQUENCE [LARGE SCALE GENOMIC DNA]</scope>
</reference>
<organism evidence="8 9">
    <name type="scientific">Candidatus Yonathbacteria bacterium RIFCSPHIGHO2_01_FULL_51_10</name>
    <dbReference type="NCBI Taxonomy" id="1802723"/>
    <lineage>
        <taxon>Bacteria</taxon>
        <taxon>Candidatus Yonathiibacteriota</taxon>
    </lineage>
</organism>
<dbReference type="PANTHER" id="PTHR43586">
    <property type="entry name" value="CYSTEINE DESULFURASE"/>
    <property type="match status" value="1"/>
</dbReference>
<dbReference type="InterPro" id="IPR015421">
    <property type="entry name" value="PyrdxlP-dep_Trfase_major"/>
</dbReference>
<evidence type="ECO:0000259" key="7">
    <source>
        <dbReference type="Pfam" id="PF00266"/>
    </source>
</evidence>
<dbReference type="EMBL" id="MHUS01000002">
    <property type="protein sequence ID" value="OHA82281.1"/>
    <property type="molecule type" value="Genomic_DNA"/>
</dbReference>
<dbReference type="Pfam" id="PF00266">
    <property type="entry name" value="Aminotran_5"/>
    <property type="match status" value="1"/>
</dbReference>
<evidence type="ECO:0000256" key="2">
    <source>
        <dbReference type="ARBA" id="ARBA00010447"/>
    </source>
</evidence>
<feature type="domain" description="Aminotransferase class V" evidence="7">
    <location>
        <begin position="33"/>
        <end position="425"/>
    </location>
</feature>
<dbReference type="PANTHER" id="PTHR43586:SF8">
    <property type="entry name" value="CYSTEINE DESULFURASE 1, CHLOROPLASTIC"/>
    <property type="match status" value="1"/>
</dbReference>
<dbReference type="Gene3D" id="3.90.1150.10">
    <property type="entry name" value="Aspartate Aminotransferase, domain 1"/>
    <property type="match status" value="1"/>
</dbReference>
<comment type="similarity">
    <text evidence="2">Belongs to the class-V pyridoxal-phosphate-dependent aminotransferase family. Csd subfamily.</text>
</comment>
<evidence type="ECO:0000313" key="8">
    <source>
        <dbReference type="EMBL" id="OHA82281.1"/>
    </source>
</evidence>
<dbReference type="PIRSF" id="PIRSF005572">
    <property type="entry name" value="NifS"/>
    <property type="match status" value="1"/>
</dbReference>
<dbReference type="STRING" id="1802723.A2675_00365"/>
<evidence type="ECO:0000256" key="6">
    <source>
        <dbReference type="ARBA" id="ARBA00050776"/>
    </source>
</evidence>
<evidence type="ECO:0000256" key="5">
    <source>
        <dbReference type="ARBA" id="ARBA00022898"/>
    </source>
</evidence>
<sequence length="438" mass="46824">MLILRYTEKLMSMLDTKAIKKDFPIFEHEKDLVYLDSAATSQTPQVVLDAMNGYYTSFRSNIHRGLYKMGEEASEAYESARASVARFIGAAPEEIVLTSGATASSNMLVRMLEESGSIFPRTPLGFQGESLEDEIVATVMEHHASLIPLQELAKREGLAIKLVPVGLAYGIDYDAAEKLITPKTKIVACVLASNVLGTINDVRRLADLAHKVGALMIVDATEAVGHIPVDVKKLGADFLYFSGHKMLGPTGIGVLYGRKDLLEALPPSVFGGGIVEKVTGESATWTSSPKRFEAGTPNIAGAIGLGAAVEYLGKVGVENIHAHVRELTSYAFEKLAQIPGIHVFAAPVEQNVGIISFTIDGLPAAATALQAGVHPHDLAQIAGDSNVAIRAGHHCAAPLMQTLGVPATARASFYLYNEKADIDALIEAIKKAQMMFAK</sequence>
<dbReference type="InterPro" id="IPR015424">
    <property type="entry name" value="PyrdxlP-dep_Trfase"/>
</dbReference>
<comment type="cofactor">
    <cofactor evidence="1">
        <name>pyridoxal 5'-phosphate</name>
        <dbReference type="ChEBI" id="CHEBI:597326"/>
    </cofactor>
</comment>
<accession>A0A1G2SD03</accession>
<dbReference type="EC" id="2.8.1.7" evidence="3"/>
<dbReference type="Gene3D" id="3.40.640.10">
    <property type="entry name" value="Type I PLP-dependent aspartate aminotransferase-like (Major domain)"/>
    <property type="match status" value="1"/>
</dbReference>
<dbReference type="GO" id="GO:0031071">
    <property type="term" value="F:cysteine desulfurase activity"/>
    <property type="evidence" value="ECO:0007669"/>
    <property type="project" value="UniProtKB-EC"/>
</dbReference>
<dbReference type="InterPro" id="IPR000192">
    <property type="entry name" value="Aminotrans_V_dom"/>
</dbReference>
<dbReference type="InterPro" id="IPR015422">
    <property type="entry name" value="PyrdxlP-dep_Trfase_small"/>
</dbReference>
<dbReference type="Proteomes" id="UP000176997">
    <property type="component" value="Unassembled WGS sequence"/>
</dbReference>
<evidence type="ECO:0000256" key="1">
    <source>
        <dbReference type="ARBA" id="ARBA00001933"/>
    </source>
</evidence>
<gene>
    <name evidence="8" type="ORF">A2675_00365</name>
</gene>
<comment type="catalytic activity">
    <reaction evidence="6">
        <text>(sulfur carrier)-H + L-cysteine = (sulfur carrier)-SH + L-alanine</text>
        <dbReference type="Rhea" id="RHEA:43892"/>
        <dbReference type="Rhea" id="RHEA-COMP:14737"/>
        <dbReference type="Rhea" id="RHEA-COMP:14739"/>
        <dbReference type="ChEBI" id="CHEBI:29917"/>
        <dbReference type="ChEBI" id="CHEBI:35235"/>
        <dbReference type="ChEBI" id="CHEBI:57972"/>
        <dbReference type="ChEBI" id="CHEBI:64428"/>
        <dbReference type="EC" id="2.8.1.7"/>
    </reaction>
</comment>